<dbReference type="RefSeq" id="XP_035350428.1">
    <property type="nucleotide sequence ID" value="XM_035494535.1"/>
</dbReference>
<evidence type="ECO:0000313" key="2">
    <source>
        <dbReference type="Proteomes" id="UP000509510"/>
    </source>
</evidence>
<organism evidence="1 2">
    <name type="scientific">Talaromyces rugulosus</name>
    <name type="common">Penicillium rugulosum</name>
    <dbReference type="NCBI Taxonomy" id="121627"/>
    <lineage>
        <taxon>Eukaryota</taxon>
        <taxon>Fungi</taxon>
        <taxon>Dikarya</taxon>
        <taxon>Ascomycota</taxon>
        <taxon>Pezizomycotina</taxon>
        <taxon>Eurotiomycetes</taxon>
        <taxon>Eurotiomycetidae</taxon>
        <taxon>Eurotiales</taxon>
        <taxon>Trichocomaceae</taxon>
        <taxon>Talaromyces</taxon>
        <taxon>Talaromyces sect. Islandici</taxon>
    </lineage>
</organism>
<dbReference type="EMBL" id="CP055903">
    <property type="protein sequence ID" value="QKX64254.1"/>
    <property type="molecule type" value="Genomic_DNA"/>
</dbReference>
<gene>
    <name evidence="1" type="ORF">TRUGW13939_11427</name>
</gene>
<protein>
    <submittedName>
        <fullName evidence="1">Uncharacterized protein</fullName>
    </submittedName>
</protein>
<dbReference type="KEGG" id="trg:TRUGW13939_11427"/>
<dbReference type="OrthoDB" id="4442598at2759"/>
<dbReference type="Proteomes" id="UP000509510">
    <property type="component" value="Chromosome VI"/>
</dbReference>
<keyword evidence="2" id="KW-1185">Reference proteome</keyword>
<dbReference type="AlphaFoldDB" id="A0A7H8RCY5"/>
<evidence type="ECO:0000313" key="1">
    <source>
        <dbReference type="EMBL" id="QKX64254.1"/>
    </source>
</evidence>
<accession>A0A7H8RCY5</accession>
<proteinExistence type="predicted"/>
<reference evidence="2" key="1">
    <citation type="submission" date="2020-06" db="EMBL/GenBank/DDBJ databases">
        <title>A chromosome-scale genome assembly of Talaromyces rugulosus W13939.</title>
        <authorList>
            <person name="Wang B."/>
            <person name="Guo L."/>
            <person name="Ye K."/>
            <person name="Wang L."/>
        </authorList>
    </citation>
    <scope>NUCLEOTIDE SEQUENCE [LARGE SCALE GENOMIC DNA]</scope>
    <source>
        <strain evidence="2">W13939</strain>
    </source>
</reference>
<dbReference type="GeneID" id="55998905"/>
<sequence>MAQQLLKPRGFAARSLPSRRVCHTRFLSGFTHVAAGARSDSYDAASSTLAPSQLSRYLLGRDLDNQGNPTGTQCHEDAEFLLRFQNVQNINTRRLLYPDGSLLVIQPPEDLHNVSNLQDLQLWLEKHAASGFVAPIDRHSLRIALNKCEKYHSSQEILSTLNAFARRCNKSGIAAPNIIHIEGLRCASQIILPPALLYHVSKLSGPVQGDDADIIINSLLKTLQTLRFNDLEYDNEVLLAVVAGEGPQEQLCPVALFDNLLLNDESYSTAIELLQLLGAPQRLKTISASLLERLSKSSSPGLANDIYSCLSTLLKTGEVDHVQVCLKPLLQIMKNTSNIHASSSVSSQLLDNLKIHGLADNWDVESLLRAAEGQPTKEQDGDVGIQSLQMDGETMDFSSVESLMLQINQYGNSLSTSEIGIVIDALSDFEGFSIPLFTHSLESGIQEFAWLPKWIPVARQSEDLPDSSSAIGLLRARIAFSADTLVTPERSRNLFQLGYLVQRELLSTDDINSTGEVYAEDWVQTGYVVAFDRLSSEFVLLFVGEDSTLFGSDHLSPTDKDVTETLQQHPLIGSLSTLTMPSSPQDFHRDIEHATFPVENAGSRYIFDIDPKLLTY</sequence>
<name>A0A7H8RCY5_TALRU</name>